<feature type="domain" description="Amino acid permease/ SLC12A" evidence="6">
    <location>
        <begin position="41"/>
        <end position="475"/>
    </location>
</feature>
<organism evidence="7 8">
    <name type="scientific">Microbacterium marinilacus</name>
    <dbReference type="NCBI Taxonomy" id="415209"/>
    <lineage>
        <taxon>Bacteria</taxon>
        <taxon>Bacillati</taxon>
        <taxon>Actinomycetota</taxon>
        <taxon>Actinomycetes</taxon>
        <taxon>Micrococcales</taxon>
        <taxon>Microbacteriaceae</taxon>
        <taxon>Microbacterium</taxon>
    </lineage>
</organism>
<comment type="caution">
    <text evidence="7">The sequence shown here is derived from an EMBL/GenBank/DDBJ whole genome shotgun (WGS) entry which is preliminary data.</text>
</comment>
<evidence type="ECO:0000313" key="7">
    <source>
        <dbReference type="EMBL" id="GAA3669767.1"/>
    </source>
</evidence>
<evidence type="ECO:0000256" key="4">
    <source>
        <dbReference type="ARBA" id="ARBA00023136"/>
    </source>
</evidence>
<accession>A0ABP7BVW4</accession>
<proteinExistence type="predicted"/>
<keyword evidence="2 5" id="KW-0812">Transmembrane</keyword>
<name>A0ABP7BVW4_9MICO</name>
<feature type="transmembrane region" description="Helical" evidence="5">
    <location>
        <begin position="410"/>
        <end position="433"/>
    </location>
</feature>
<evidence type="ECO:0000256" key="3">
    <source>
        <dbReference type="ARBA" id="ARBA00022989"/>
    </source>
</evidence>
<feature type="transmembrane region" description="Helical" evidence="5">
    <location>
        <begin position="445"/>
        <end position="471"/>
    </location>
</feature>
<dbReference type="EMBL" id="BAAAYV010000025">
    <property type="protein sequence ID" value="GAA3669767.1"/>
    <property type="molecule type" value="Genomic_DNA"/>
</dbReference>
<gene>
    <name evidence="7" type="ORF">GCM10022202_34840</name>
</gene>
<feature type="transmembrane region" description="Helical" evidence="5">
    <location>
        <begin position="55"/>
        <end position="78"/>
    </location>
</feature>
<evidence type="ECO:0000256" key="5">
    <source>
        <dbReference type="SAM" id="Phobius"/>
    </source>
</evidence>
<keyword evidence="8" id="KW-1185">Reference proteome</keyword>
<feature type="transmembrane region" description="Helical" evidence="5">
    <location>
        <begin position="99"/>
        <end position="125"/>
    </location>
</feature>
<evidence type="ECO:0000313" key="8">
    <source>
        <dbReference type="Proteomes" id="UP001410795"/>
    </source>
</evidence>
<protein>
    <submittedName>
        <fullName evidence="7">APC family permease</fullName>
    </submittedName>
</protein>
<keyword evidence="4 5" id="KW-0472">Membrane</keyword>
<dbReference type="Pfam" id="PF00324">
    <property type="entry name" value="AA_permease"/>
    <property type="match status" value="1"/>
</dbReference>
<comment type="subcellular location">
    <subcellularLocation>
        <location evidence="1">Membrane</location>
        <topology evidence="1">Multi-pass membrane protein</topology>
    </subcellularLocation>
</comment>
<dbReference type="PANTHER" id="PTHR42770:SF16">
    <property type="entry name" value="AMINO ACID PERMEASE"/>
    <property type="match status" value="1"/>
</dbReference>
<evidence type="ECO:0000256" key="1">
    <source>
        <dbReference type="ARBA" id="ARBA00004141"/>
    </source>
</evidence>
<dbReference type="Proteomes" id="UP001410795">
    <property type="component" value="Unassembled WGS sequence"/>
</dbReference>
<feature type="transmembrane region" description="Helical" evidence="5">
    <location>
        <begin position="20"/>
        <end position="43"/>
    </location>
</feature>
<feature type="transmembrane region" description="Helical" evidence="5">
    <location>
        <begin position="137"/>
        <end position="156"/>
    </location>
</feature>
<feature type="transmembrane region" description="Helical" evidence="5">
    <location>
        <begin position="163"/>
        <end position="187"/>
    </location>
</feature>
<dbReference type="PANTHER" id="PTHR42770">
    <property type="entry name" value="AMINO ACID TRANSPORTER-RELATED"/>
    <property type="match status" value="1"/>
</dbReference>
<dbReference type="InterPro" id="IPR004841">
    <property type="entry name" value="AA-permease/SLC12A_dom"/>
</dbReference>
<keyword evidence="3 5" id="KW-1133">Transmembrane helix</keyword>
<reference evidence="8" key="1">
    <citation type="journal article" date="2019" name="Int. J. Syst. Evol. Microbiol.">
        <title>The Global Catalogue of Microorganisms (GCM) 10K type strain sequencing project: providing services to taxonomists for standard genome sequencing and annotation.</title>
        <authorList>
            <consortium name="The Broad Institute Genomics Platform"/>
            <consortium name="The Broad Institute Genome Sequencing Center for Infectious Disease"/>
            <person name="Wu L."/>
            <person name="Ma J."/>
        </authorList>
    </citation>
    <scope>NUCLEOTIDE SEQUENCE [LARGE SCALE GENOMIC DNA]</scope>
    <source>
        <strain evidence="8">JCM 16546</strain>
    </source>
</reference>
<feature type="transmembrane region" description="Helical" evidence="5">
    <location>
        <begin position="346"/>
        <end position="364"/>
    </location>
</feature>
<feature type="transmembrane region" description="Helical" evidence="5">
    <location>
        <begin position="240"/>
        <end position="262"/>
    </location>
</feature>
<dbReference type="PIRSF" id="PIRSF006060">
    <property type="entry name" value="AA_transporter"/>
    <property type="match status" value="1"/>
</dbReference>
<feature type="transmembrane region" description="Helical" evidence="5">
    <location>
        <begin position="199"/>
        <end position="219"/>
    </location>
</feature>
<dbReference type="InterPro" id="IPR050367">
    <property type="entry name" value="APC_superfamily"/>
</dbReference>
<dbReference type="RefSeq" id="WP_221857158.1">
    <property type="nucleotide sequence ID" value="NZ_BAAAYV010000025.1"/>
</dbReference>
<dbReference type="Gene3D" id="1.20.1740.10">
    <property type="entry name" value="Amino acid/polyamine transporter I"/>
    <property type="match status" value="1"/>
</dbReference>
<evidence type="ECO:0000256" key="2">
    <source>
        <dbReference type="ARBA" id="ARBA00022692"/>
    </source>
</evidence>
<feature type="transmembrane region" description="Helical" evidence="5">
    <location>
        <begin position="370"/>
        <end position="398"/>
    </location>
</feature>
<feature type="transmembrane region" description="Helical" evidence="5">
    <location>
        <begin position="290"/>
        <end position="311"/>
    </location>
</feature>
<evidence type="ECO:0000259" key="6">
    <source>
        <dbReference type="Pfam" id="PF00324"/>
    </source>
</evidence>
<sequence>MTATPVRPEQTRSLSGTLGVGAIVLMVVAAASPLTVIGGAAPLGVLLGNGIGFPAMYAVAGVVLLLFTIGLSAMSRAVPRPGAFFTYIGHGLGRSTGVAGAWLALLTYTAVQLCVYGYIGAILAVTFEGLGVAGIPWWVYSLAVVAVVGVLGYVHIDLSAKVLGVLLIGEILIVLALVVAVLATGGAEGLSAEPFAPSHVLSGAPGIGLMMAIAAFIGFESTAIYRSEAKDPDVTVPRATYVAVIGVALFYTVSAWALIMAWGPSQAIDTVAADYANVVIITMGQYLGPVGYVVTNVLLVTSMFACVLSFHNVLTRYQHSMAGGGLLPIELTWVHKRQQSPYRSSLLQTITAAVLVTICAVLGLDPVLQVFTWFSGVATLAIVVMMAVTAVAVVAYFVRAHTRGRLWSTRIAPVLGFLGLVGFAAAVAVYFPVLVGDVDAEGEPVFGVVSALLVGSIPLFALIGYGQALYLKRFRSSRYARVLDTIADAGA</sequence>